<feature type="transmembrane region" description="Helical" evidence="1">
    <location>
        <begin position="665"/>
        <end position="686"/>
    </location>
</feature>
<feature type="transmembrane region" description="Helical" evidence="1">
    <location>
        <begin position="277"/>
        <end position="298"/>
    </location>
</feature>
<feature type="transmembrane region" description="Helical" evidence="1">
    <location>
        <begin position="614"/>
        <end position="630"/>
    </location>
</feature>
<dbReference type="EMBL" id="FNXT01000083">
    <property type="protein sequence ID" value="SZX60634.1"/>
    <property type="molecule type" value="Genomic_DNA"/>
</dbReference>
<keyword evidence="1" id="KW-0472">Membrane</keyword>
<evidence type="ECO:0000256" key="2">
    <source>
        <dbReference type="SAM" id="SignalP"/>
    </source>
</evidence>
<dbReference type="Proteomes" id="UP000256970">
    <property type="component" value="Unassembled WGS sequence"/>
</dbReference>
<protein>
    <recommendedName>
        <fullName evidence="5">TNFR-Cys domain-containing protein</fullName>
    </recommendedName>
</protein>
<gene>
    <name evidence="3" type="ORF">BQ4739_LOCUS1164</name>
</gene>
<evidence type="ECO:0000256" key="1">
    <source>
        <dbReference type="SAM" id="Phobius"/>
    </source>
</evidence>
<keyword evidence="2" id="KW-0732">Signal</keyword>
<feature type="transmembrane region" description="Helical" evidence="1">
    <location>
        <begin position="491"/>
        <end position="513"/>
    </location>
</feature>
<dbReference type="AlphaFoldDB" id="A0A383V7R9"/>
<feature type="transmembrane region" description="Helical" evidence="1">
    <location>
        <begin position="533"/>
        <end position="558"/>
    </location>
</feature>
<keyword evidence="1" id="KW-0812">Transmembrane</keyword>
<reference evidence="3 4" key="1">
    <citation type="submission" date="2016-10" db="EMBL/GenBank/DDBJ databases">
        <authorList>
            <person name="Cai Z."/>
        </authorList>
    </citation>
    <scope>NUCLEOTIDE SEQUENCE [LARGE SCALE GENOMIC DNA]</scope>
</reference>
<evidence type="ECO:0008006" key="5">
    <source>
        <dbReference type="Google" id="ProtNLM"/>
    </source>
</evidence>
<evidence type="ECO:0000313" key="4">
    <source>
        <dbReference type="Proteomes" id="UP000256970"/>
    </source>
</evidence>
<feature type="signal peptide" evidence="2">
    <location>
        <begin position="1"/>
        <end position="22"/>
    </location>
</feature>
<feature type="transmembrane region" description="Helical" evidence="1">
    <location>
        <begin position="584"/>
        <end position="608"/>
    </location>
</feature>
<keyword evidence="1" id="KW-1133">Transmembrane helix</keyword>
<dbReference type="PANTHER" id="PTHR11319">
    <property type="entry name" value="G PROTEIN-COUPLED RECEPTOR-RELATED"/>
    <property type="match status" value="1"/>
</dbReference>
<proteinExistence type="predicted"/>
<accession>A0A383V7R9</accession>
<name>A0A383V7R9_TETOB</name>
<feature type="chain" id="PRO_5016599184" description="TNFR-Cys domain-containing protein" evidence="2">
    <location>
        <begin position="23"/>
        <end position="739"/>
    </location>
</feature>
<dbReference type="PANTHER" id="PTHR11319:SF35">
    <property type="entry name" value="OUTER MEMBRANE PROTEIN PMPC-RELATED"/>
    <property type="match status" value="1"/>
</dbReference>
<feature type="transmembrane region" description="Helical" evidence="1">
    <location>
        <begin position="434"/>
        <end position="458"/>
    </location>
</feature>
<feature type="transmembrane region" description="Helical" evidence="1">
    <location>
        <begin position="637"/>
        <end position="659"/>
    </location>
</feature>
<keyword evidence="4" id="KW-1185">Reference proteome</keyword>
<feature type="transmembrane region" description="Helical" evidence="1">
    <location>
        <begin position="464"/>
        <end position="484"/>
    </location>
</feature>
<organism evidence="3 4">
    <name type="scientific">Tetradesmus obliquus</name>
    <name type="common">Green alga</name>
    <name type="synonym">Acutodesmus obliquus</name>
    <dbReference type="NCBI Taxonomy" id="3088"/>
    <lineage>
        <taxon>Eukaryota</taxon>
        <taxon>Viridiplantae</taxon>
        <taxon>Chlorophyta</taxon>
        <taxon>core chlorophytes</taxon>
        <taxon>Chlorophyceae</taxon>
        <taxon>CS clade</taxon>
        <taxon>Sphaeropleales</taxon>
        <taxon>Scenedesmaceae</taxon>
        <taxon>Tetradesmus</taxon>
    </lineage>
</organism>
<dbReference type="STRING" id="3088.A0A383V7R9"/>
<sequence>MSTPQLYLVIAVLLVTYASATAHPHASCKPVLLGNTSSGGSNSSSGASNATFVSGFVSRLEADQSVLPVRLNVSGPYGLPCDGQLVQALLNGTQVLGMNRSDSSGVVLMRLTIRQPPGLYVISFGFVPGYGQDPLEIVKPAKLSIQVRSCILGEVTPVPDACQACPEGSFSLEPQMQTCDSCPAGAECPGGFSIVPLDGMWHSAPESRQVHRCPNPAACQGNRSALAACAASHTCHDASSYTDLQCSAGYQGNLCGVCAPGHGLVRPFTCRECLPRAVLAVLYTASGCVLLLFIKLLCNATAADQTRTHNVGVTASTAGNGSSAASGQLAESAGSGSGQLEEFANGLHTGRALQQLDPVRASDLLRLLVLYMQFALILKNVTSVELPAPLAYPLQALTWTWSLAMPETLSIECILPHSSSSISSRMPLSIQRMLFYMAMPFVMLLLLLAADASVFRLFRRKQAVTMGVAGQLASSAFVVTCFFMPSILRSMFGWFACITIDAPVDAPYVAAAVGSFWLHDPGQLCYQGYHRAWALGLGLALLLVVCGVLPAYIVWVVLRNRQRLSNPVFMHSYSRHFCAYRPAYSWWAAGVLLQMAALTAVGVFSYSLQPLQDWVMNLTLAAVVLSLLVCRPYAQPVAGGTVLSGMYCLLLTSTGLWSFTAFQGFAPGVIYTSVVGAALLMLNLAYVGSVVRQIARVVDWPAVKEGMSIAWSTFAAIGASAAGCSKCSRKAAASQTPHV</sequence>
<evidence type="ECO:0000313" key="3">
    <source>
        <dbReference type="EMBL" id="SZX60634.1"/>
    </source>
</evidence>